<proteinExistence type="predicted"/>
<dbReference type="HOGENOM" id="CLU_3301700_0_0_5"/>
<organism evidence="1 2">
    <name type="scientific">Pseudoroseomonas cervicalis ATCC 49957</name>
    <dbReference type="NCBI Taxonomy" id="525371"/>
    <lineage>
        <taxon>Bacteria</taxon>
        <taxon>Pseudomonadati</taxon>
        <taxon>Pseudomonadota</taxon>
        <taxon>Alphaproteobacteria</taxon>
        <taxon>Acetobacterales</taxon>
        <taxon>Roseomonadaceae</taxon>
        <taxon>Roseomonas</taxon>
    </lineage>
</organism>
<evidence type="ECO:0000313" key="1">
    <source>
        <dbReference type="EMBL" id="EFH11813.1"/>
    </source>
</evidence>
<sequence length="39" mass="4240">LTGLGVEVLDEPPEALGRRIQADAGRWAAVIRRGDLRPD</sequence>
<evidence type="ECO:0000313" key="2">
    <source>
        <dbReference type="Proteomes" id="UP000005324"/>
    </source>
</evidence>
<name>D5RLK3_9PROT</name>
<protein>
    <submittedName>
        <fullName evidence="1">Uncharacterized protein</fullName>
    </submittedName>
</protein>
<reference evidence="1 2" key="1">
    <citation type="submission" date="2010-04" db="EMBL/GenBank/DDBJ databases">
        <authorList>
            <person name="Qin X."/>
            <person name="Bachman B."/>
            <person name="Battles P."/>
            <person name="Bell A."/>
            <person name="Bess C."/>
            <person name="Bickham C."/>
            <person name="Chaboub L."/>
            <person name="Chen D."/>
            <person name="Coyle M."/>
            <person name="Deiros D.R."/>
            <person name="Dinh H."/>
            <person name="Forbes L."/>
            <person name="Fowler G."/>
            <person name="Francisco L."/>
            <person name="Fu Q."/>
            <person name="Gubbala S."/>
            <person name="Hale W."/>
            <person name="Han Y."/>
            <person name="Hemphill L."/>
            <person name="Highlander S.K."/>
            <person name="Hirani K."/>
            <person name="Hogues M."/>
            <person name="Jackson L."/>
            <person name="Jakkamsetti A."/>
            <person name="Javaid M."/>
            <person name="Jiang H."/>
            <person name="Korchina V."/>
            <person name="Kovar C."/>
            <person name="Lara F."/>
            <person name="Lee S."/>
            <person name="Mata R."/>
            <person name="Mathew T."/>
            <person name="Moen C."/>
            <person name="Morales K."/>
            <person name="Munidasa M."/>
            <person name="Nazareth L."/>
            <person name="Ngo R."/>
            <person name="Nguyen L."/>
            <person name="Okwuonu G."/>
            <person name="Ongeri F."/>
            <person name="Patil S."/>
            <person name="Petrosino J."/>
            <person name="Pham C."/>
            <person name="Pham P."/>
            <person name="Pu L.-L."/>
            <person name="Puazo M."/>
            <person name="Raj R."/>
            <person name="Reid J."/>
            <person name="Rouhana J."/>
            <person name="Saada N."/>
            <person name="Shang Y."/>
            <person name="Simmons D."/>
            <person name="Thornton R."/>
            <person name="Warren J."/>
            <person name="Weissenberger G."/>
            <person name="Zhang J."/>
            <person name="Zhang L."/>
            <person name="Zhou C."/>
            <person name="Zhu D."/>
            <person name="Muzny D."/>
            <person name="Worley K."/>
            <person name="Gibbs R."/>
        </authorList>
    </citation>
    <scope>NUCLEOTIDE SEQUENCE [LARGE SCALE GENOMIC DNA]</scope>
    <source>
        <strain evidence="1 2">ATCC 49957</strain>
    </source>
</reference>
<accession>D5RLK3</accession>
<dbReference type="Proteomes" id="UP000005324">
    <property type="component" value="Unassembled WGS sequence"/>
</dbReference>
<keyword evidence="2" id="KW-1185">Reference proteome</keyword>
<feature type="non-terminal residue" evidence="1">
    <location>
        <position position="1"/>
    </location>
</feature>
<dbReference type="AlphaFoldDB" id="D5RLK3"/>
<dbReference type="EMBL" id="ADVL01000319">
    <property type="protein sequence ID" value="EFH11813.1"/>
    <property type="molecule type" value="Genomic_DNA"/>
</dbReference>
<comment type="caution">
    <text evidence="1">The sequence shown here is derived from an EMBL/GenBank/DDBJ whole genome shotgun (WGS) entry which is preliminary data.</text>
</comment>
<gene>
    <name evidence="1" type="ORF">HMPREF0731_1964</name>
</gene>